<evidence type="ECO:0000313" key="7">
    <source>
        <dbReference type="EMBL" id="GFS34165.1"/>
    </source>
</evidence>
<evidence type="ECO:0000256" key="5">
    <source>
        <dbReference type="ARBA" id="ARBA00023136"/>
    </source>
</evidence>
<name>A0A8X6M7I5_9ARAC</name>
<dbReference type="OrthoDB" id="10319739at2759"/>
<comment type="caution">
    <text evidence="7">The sequence shown here is derived from an EMBL/GenBank/DDBJ whole genome shotgun (WGS) entry which is preliminary data.</text>
</comment>
<feature type="transmembrane region" description="Helical" evidence="6">
    <location>
        <begin position="160"/>
        <end position="178"/>
    </location>
</feature>
<evidence type="ECO:0000256" key="3">
    <source>
        <dbReference type="ARBA" id="ARBA00022692"/>
    </source>
</evidence>
<dbReference type="Pfam" id="PF08395">
    <property type="entry name" value="7tm_7"/>
    <property type="match status" value="1"/>
</dbReference>
<gene>
    <name evidence="7" type="ORF">TNIN_222151</name>
</gene>
<accession>A0A8X6M7I5</accession>
<keyword evidence="3 6" id="KW-0812">Transmembrane</keyword>
<evidence type="ECO:0000256" key="4">
    <source>
        <dbReference type="ARBA" id="ARBA00022989"/>
    </source>
</evidence>
<keyword evidence="8" id="KW-1185">Reference proteome</keyword>
<feature type="transmembrane region" description="Helical" evidence="6">
    <location>
        <begin position="45"/>
        <end position="72"/>
    </location>
</feature>
<evidence type="ECO:0000256" key="2">
    <source>
        <dbReference type="ARBA" id="ARBA00022475"/>
    </source>
</evidence>
<dbReference type="InterPro" id="IPR013604">
    <property type="entry name" value="7TM_chemorcpt"/>
</dbReference>
<dbReference type="GO" id="GO:0005886">
    <property type="term" value="C:plasma membrane"/>
    <property type="evidence" value="ECO:0007669"/>
    <property type="project" value="UniProtKB-SubCell"/>
</dbReference>
<organism evidence="7 8">
    <name type="scientific">Trichonephila inaurata madagascariensis</name>
    <dbReference type="NCBI Taxonomy" id="2747483"/>
    <lineage>
        <taxon>Eukaryota</taxon>
        <taxon>Metazoa</taxon>
        <taxon>Ecdysozoa</taxon>
        <taxon>Arthropoda</taxon>
        <taxon>Chelicerata</taxon>
        <taxon>Arachnida</taxon>
        <taxon>Araneae</taxon>
        <taxon>Araneomorphae</taxon>
        <taxon>Entelegynae</taxon>
        <taxon>Araneoidea</taxon>
        <taxon>Nephilidae</taxon>
        <taxon>Trichonephila</taxon>
        <taxon>Trichonephila inaurata</taxon>
    </lineage>
</organism>
<dbReference type="Proteomes" id="UP000886998">
    <property type="component" value="Unassembled WGS sequence"/>
</dbReference>
<keyword evidence="4 6" id="KW-1133">Transmembrane helix</keyword>
<reference evidence="7" key="1">
    <citation type="submission" date="2020-08" db="EMBL/GenBank/DDBJ databases">
        <title>Multicomponent nature underlies the extraordinary mechanical properties of spider dragline silk.</title>
        <authorList>
            <person name="Kono N."/>
            <person name="Nakamura H."/>
            <person name="Mori M."/>
            <person name="Yoshida Y."/>
            <person name="Ohtoshi R."/>
            <person name="Malay A.D."/>
            <person name="Moran D.A.P."/>
            <person name="Tomita M."/>
            <person name="Numata K."/>
            <person name="Arakawa K."/>
        </authorList>
    </citation>
    <scope>NUCLEOTIDE SEQUENCE</scope>
</reference>
<evidence type="ECO:0000313" key="8">
    <source>
        <dbReference type="Proteomes" id="UP000886998"/>
    </source>
</evidence>
<keyword evidence="2" id="KW-1003">Cell membrane</keyword>
<comment type="subcellular location">
    <subcellularLocation>
        <location evidence="1">Cell membrane</location>
        <topology evidence="1">Multi-pass membrane protein</topology>
    </subcellularLocation>
</comment>
<proteinExistence type="predicted"/>
<evidence type="ECO:0008006" key="9">
    <source>
        <dbReference type="Google" id="ProtNLM"/>
    </source>
</evidence>
<dbReference type="EMBL" id="BMAV01024567">
    <property type="protein sequence ID" value="GFS34165.1"/>
    <property type="molecule type" value="Genomic_DNA"/>
</dbReference>
<protein>
    <recommendedName>
        <fullName evidence="9">Gustatory receptor</fullName>
    </recommendedName>
</protein>
<evidence type="ECO:0000256" key="1">
    <source>
        <dbReference type="ARBA" id="ARBA00004651"/>
    </source>
</evidence>
<feature type="transmembrane region" description="Helical" evidence="6">
    <location>
        <begin position="78"/>
        <end position="102"/>
    </location>
</feature>
<evidence type="ECO:0000256" key="6">
    <source>
        <dbReference type="SAM" id="Phobius"/>
    </source>
</evidence>
<keyword evidence="5 6" id="KW-0472">Membrane</keyword>
<sequence>MYYQCHRLLTKYEEKLSSLKKSTVLSNFLLSYSEILKIIRESSDVASVPISLCSAIFFLQLLTNLAWILIVPESDVPIFYYSEVVFTSIMCTSATLFTPIIASKIPFRMQKIKIEVEKLYENALCHSLADDETLNVFKAILRKNSIEMTACSVISFTRGYILSLFGALFTYGLLFINIQQKDDTVQVKNCTE</sequence>
<dbReference type="GO" id="GO:0050909">
    <property type="term" value="P:sensory perception of taste"/>
    <property type="evidence" value="ECO:0007669"/>
    <property type="project" value="InterPro"/>
</dbReference>
<dbReference type="AlphaFoldDB" id="A0A8X6M7I5"/>